<evidence type="ECO:0000256" key="1">
    <source>
        <dbReference type="SAM" id="SignalP"/>
    </source>
</evidence>
<dbReference type="Pfam" id="PF09084">
    <property type="entry name" value="NMT1"/>
    <property type="match status" value="1"/>
</dbReference>
<feature type="signal peptide" evidence="1">
    <location>
        <begin position="1"/>
        <end position="25"/>
    </location>
</feature>
<dbReference type="Gene3D" id="3.40.190.10">
    <property type="entry name" value="Periplasmic binding protein-like II"/>
    <property type="match status" value="2"/>
</dbReference>
<dbReference type="AlphaFoldDB" id="A0A212RFP3"/>
<dbReference type="OrthoDB" id="7374754at2"/>
<gene>
    <name evidence="3" type="ORF">SAMN07250955_10858</name>
</gene>
<protein>
    <submittedName>
        <fullName evidence="3">Sulfonate transport system substrate-binding protein</fullName>
    </submittedName>
</protein>
<dbReference type="SUPFAM" id="SSF53850">
    <property type="entry name" value="Periplasmic binding protein-like II"/>
    <property type="match status" value="1"/>
</dbReference>
<organism evidence="3 4">
    <name type="scientific">Arboricoccus pini</name>
    <dbReference type="NCBI Taxonomy" id="1963835"/>
    <lineage>
        <taxon>Bacteria</taxon>
        <taxon>Pseudomonadati</taxon>
        <taxon>Pseudomonadota</taxon>
        <taxon>Alphaproteobacteria</taxon>
        <taxon>Geminicoccales</taxon>
        <taxon>Geminicoccaceae</taxon>
        <taxon>Arboricoccus</taxon>
    </lineage>
</organism>
<dbReference type="RefSeq" id="WP_088561854.1">
    <property type="nucleotide sequence ID" value="NZ_FYEH01000008.1"/>
</dbReference>
<evidence type="ECO:0000313" key="3">
    <source>
        <dbReference type="EMBL" id="SNB71108.1"/>
    </source>
</evidence>
<dbReference type="Proteomes" id="UP000197065">
    <property type="component" value="Unassembled WGS sequence"/>
</dbReference>
<proteinExistence type="predicted"/>
<feature type="domain" description="SsuA/THI5-like" evidence="2">
    <location>
        <begin position="83"/>
        <end position="256"/>
    </location>
</feature>
<sequence length="357" mass="38633">MIRPLTRRGIAALAIAFALAAPALAASPLTIRIGYAAIGVGNRPYADQTSVATARAGQYVEKAFAQRPDVKIEWYFFKGAGPAVNEAIANGQLDFAYQGDLPSLIGRANGLRTKLLLASGAHKPVYLAVQPSSDIKGVQDLKGRRVALQRGTNNQLAVDKVLAAKGLSERDLKIVNMDSAAATAALAAKEIDAAFGDTELIRLEQQGVARIAYTTKGDDPRLGRNGAFLVTEAFVAAHPEETQTVVDAVVAAARWSSEEANREALFQLWTTSGIPADINRAYFADESLAWRHSPLFDDFMRSQYAEQGAAALEYGLLRRPVDQTGWIDTSYLERAQKAQHLENFWQRYGADGKPLGS</sequence>
<reference evidence="3 4" key="1">
    <citation type="submission" date="2017-06" db="EMBL/GenBank/DDBJ databases">
        <authorList>
            <person name="Kim H.J."/>
            <person name="Triplett B.A."/>
        </authorList>
    </citation>
    <scope>NUCLEOTIDE SEQUENCE [LARGE SCALE GENOMIC DNA]</scope>
    <source>
        <strain evidence="3 4">B29T1</strain>
    </source>
</reference>
<keyword evidence="1" id="KW-0732">Signal</keyword>
<dbReference type="PANTHER" id="PTHR30024">
    <property type="entry name" value="ALIPHATIC SULFONATES-BINDING PROTEIN-RELATED"/>
    <property type="match status" value="1"/>
</dbReference>
<keyword evidence="4" id="KW-1185">Reference proteome</keyword>
<evidence type="ECO:0000313" key="4">
    <source>
        <dbReference type="Proteomes" id="UP000197065"/>
    </source>
</evidence>
<feature type="chain" id="PRO_5012532929" evidence="1">
    <location>
        <begin position="26"/>
        <end position="357"/>
    </location>
</feature>
<dbReference type="PANTHER" id="PTHR30024:SF21">
    <property type="entry name" value="ABC TRANSPORTER SUBSTRATE-BINDING PROTEIN"/>
    <property type="match status" value="1"/>
</dbReference>
<evidence type="ECO:0000259" key="2">
    <source>
        <dbReference type="Pfam" id="PF09084"/>
    </source>
</evidence>
<accession>A0A212RFP3</accession>
<dbReference type="InterPro" id="IPR015168">
    <property type="entry name" value="SsuA/THI5"/>
</dbReference>
<dbReference type="EMBL" id="FYEH01000008">
    <property type="protein sequence ID" value="SNB71108.1"/>
    <property type="molecule type" value="Genomic_DNA"/>
</dbReference>
<name>A0A212RFP3_9PROT</name>